<dbReference type="CDD" id="cd16029">
    <property type="entry name" value="4-S"/>
    <property type="match status" value="1"/>
</dbReference>
<dbReference type="EMBL" id="GDHF01033649">
    <property type="protein sequence ID" value="JAI18665.1"/>
    <property type="molecule type" value="Transcribed_RNA"/>
</dbReference>
<evidence type="ECO:0000256" key="1">
    <source>
        <dbReference type="ARBA" id="ARBA00001913"/>
    </source>
</evidence>
<keyword evidence="5" id="KW-0106">Calcium</keyword>
<reference evidence="9" key="1">
    <citation type="submission" date="2015-06" db="EMBL/GenBank/DDBJ databases">
        <authorList>
            <person name="Hoefler B.C."/>
            <person name="Straight P.D."/>
        </authorList>
    </citation>
    <scope>NUCLEOTIDE SEQUENCE</scope>
</reference>
<evidence type="ECO:0000259" key="8">
    <source>
        <dbReference type="Pfam" id="PF00884"/>
    </source>
</evidence>
<comment type="similarity">
    <text evidence="2">Belongs to the sulfatase family.</text>
</comment>
<dbReference type="PANTHER" id="PTHR10342:SF264">
    <property type="entry name" value="MIP05773P-RELATED"/>
    <property type="match status" value="1"/>
</dbReference>
<evidence type="ECO:0000256" key="4">
    <source>
        <dbReference type="ARBA" id="ARBA00022801"/>
    </source>
</evidence>
<dbReference type="Gene3D" id="3.30.1120.10">
    <property type="match status" value="1"/>
</dbReference>
<feature type="domain" description="Sulfatase N-terminal" evidence="8">
    <location>
        <begin position="116"/>
        <end position="442"/>
    </location>
</feature>
<keyword evidence="6" id="KW-0325">Glycoprotein</keyword>
<dbReference type="GO" id="GO:0046872">
    <property type="term" value="F:metal ion binding"/>
    <property type="evidence" value="ECO:0007669"/>
    <property type="project" value="UniProtKB-KW"/>
</dbReference>
<dbReference type="AlphaFoldDB" id="A0A0K8TX63"/>
<feature type="region of interest" description="Disordered" evidence="7">
    <location>
        <begin position="86"/>
        <end position="113"/>
    </location>
</feature>
<organism evidence="9">
    <name type="scientific">Bactrocera latifrons</name>
    <name type="common">Malaysian fruit fly</name>
    <name type="synonym">Chaetodacus latifrons</name>
    <dbReference type="NCBI Taxonomy" id="174628"/>
    <lineage>
        <taxon>Eukaryota</taxon>
        <taxon>Metazoa</taxon>
        <taxon>Ecdysozoa</taxon>
        <taxon>Arthropoda</taxon>
        <taxon>Hexapoda</taxon>
        <taxon>Insecta</taxon>
        <taxon>Pterygota</taxon>
        <taxon>Neoptera</taxon>
        <taxon>Endopterygota</taxon>
        <taxon>Diptera</taxon>
        <taxon>Brachycera</taxon>
        <taxon>Muscomorpha</taxon>
        <taxon>Tephritoidea</taxon>
        <taxon>Tephritidae</taxon>
        <taxon>Bactrocera</taxon>
        <taxon>Bactrocera</taxon>
    </lineage>
</organism>
<accession>A0A0K8TX63</accession>
<dbReference type="InterPro" id="IPR000917">
    <property type="entry name" value="Sulfatase_N"/>
</dbReference>
<keyword evidence="3" id="KW-0479">Metal-binding</keyword>
<dbReference type="InterPro" id="IPR047115">
    <property type="entry name" value="ARSB"/>
</dbReference>
<dbReference type="InterPro" id="IPR024607">
    <property type="entry name" value="Sulfatase_CS"/>
</dbReference>
<dbReference type="SUPFAM" id="SSF53649">
    <property type="entry name" value="Alkaline phosphatase-like"/>
    <property type="match status" value="1"/>
</dbReference>
<dbReference type="Gene3D" id="3.40.720.10">
    <property type="entry name" value="Alkaline Phosphatase, subunit A"/>
    <property type="match status" value="1"/>
</dbReference>
<dbReference type="GO" id="GO:0008484">
    <property type="term" value="F:sulfuric ester hydrolase activity"/>
    <property type="evidence" value="ECO:0007669"/>
    <property type="project" value="InterPro"/>
</dbReference>
<evidence type="ECO:0000256" key="6">
    <source>
        <dbReference type="ARBA" id="ARBA00023180"/>
    </source>
</evidence>
<feature type="compositionally biased region" description="Low complexity" evidence="7">
    <location>
        <begin position="86"/>
        <end position="111"/>
    </location>
</feature>
<dbReference type="InterPro" id="IPR017850">
    <property type="entry name" value="Alkaline_phosphatase_core_sf"/>
</dbReference>
<evidence type="ECO:0000256" key="5">
    <source>
        <dbReference type="ARBA" id="ARBA00022837"/>
    </source>
</evidence>
<sequence length="672" mass="75528">LMQIKLEVYFLPSSENAELSTAVGPEKQSKTQKYTMQSHPVDRQFSCIGLYFLLLCLLLPASLKHQHHVAAVTAINTETAGVLQQQQQATQTTPQAQQERQQQQQQQSQPQNNSKPNIIIILIDDMGFNDVSFHGSNQILTPNIDALAYNGIILNRHYVPNLCTPSRATLLTGKYPIHTGMQQSVIINDQPWGLPLQEHLLPEILRDNGYATNLIGKWHLGFWRKELTPTMRGFDHHFGYYSGYIDYYNHTLHMLDRNYSAGLDFRRDLSPWPAADGLYATDVFTQEAERVIYQHDAAAKPLFLLMSHLAVHTGNENNPMQAPDEEVEKFLHITDNKRRTYAGMVSRLDDSVGRVVRALSNKGMLNNSIVLLYSDNGAPTVGIHSNAGSNYPFRGQKESPWEGGLRSAGLIWSPLLQQQRYVSNQVVHAIDWLPTLASAAGITLPTKLQLDGVNLWRVLSENGAPQPRRLIHVLDDNVGYSSYTRGTLKYVNGSSFRGQYDGWLGDLPAVEQDPTAPYYAQQVLSSEVQHVLGSEALSVEQVESLRAQATHQCPNNNEDYTQEVYRCEPLLEPCFFDIEKDPCERYNLAKLYPLQVQLLAQEVEQFRQGAVESAQNTFSDPRCDPALHGGVWEWWAATSAANSLWDFGLKGAEYAAVLNVLALAWRSILTDL</sequence>
<evidence type="ECO:0000313" key="9">
    <source>
        <dbReference type="EMBL" id="JAI18665.1"/>
    </source>
</evidence>
<name>A0A0K8TX63_BACLA</name>
<keyword evidence="4" id="KW-0378">Hydrolase</keyword>
<dbReference type="Pfam" id="PF00884">
    <property type="entry name" value="Sulfatase"/>
    <property type="match status" value="1"/>
</dbReference>
<feature type="non-terminal residue" evidence="9">
    <location>
        <position position="1"/>
    </location>
</feature>
<comment type="cofactor">
    <cofactor evidence="1">
        <name>Ca(2+)</name>
        <dbReference type="ChEBI" id="CHEBI:29108"/>
    </cofactor>
</comment>
<dbReference type="OrthoDB" id="103349at2759"/>
<gene>
    <name evidence="9" type="primary">Arsb_4</name>
    <name evidence="9" type="ORF">c0_g2_i1</name>
</gene>
<proteinExistence type="inferred from homology"/>
<protein>
    <submittedName>
        <fullName evidence="9">Arylsulfatase B</fullName>
    </submittedName>
</protein>
<dbReference type="PROSITE" id="PS00149">
    <property type="entry name" value="SULFATASE_2"/>
    <property type="match status" value="1"/>
</dbReference>
<evidence type="ECO:0000256" key="2">
    <source>
        <dbReference type="ARBA" id="ARBA00008779"/>
    </source>
</evidence>
<evidence type="ECO:0000256" key="7">
    <source>
        <dbReference type="SAM" id="MobiDB-lite"/>
    </source>
</evidence>
<dbReference type="PANTHER" id="PTHR10342">
    <property type="entry name" value="ARYLSULFATASE"/>
    <property type="match status" value="1"/>
</dbReference>
<evidence type="ECO:0000256" key="3">
    <source>
        <dbReference type="ARBA" id="ARBA00022723"/>
    </source>
</evidence>